<feature type="compositionally biased region" description="Polar residues" evidence="1">
    <location>
        <begin position="680"/>
        <end position="691"/>
    </location>
</feature>
<feature type="compositionally biased region" description="Polar residues" evidence="1">
    <location>
        <begin position="1022"/>
        <end position="1033"/>
    </location>
</feature>
<dbReference type="EMBL" id="BKCJ010004012">
    <property type="protein sequence ID" value="GEU58493.1"/>
    <property type="molecule type" value="Genomic_DNA"/>
</dbReference>
<accession>A0A6L2L9J5</accession>
<evidence type="ECO:0000256" key="1">
    <source>
        <dbReference type="SAM" id="MobiDB-lite"/>
    </source>
</evidence>
<feature type="region of interest" description="Disordered" evidence="1">
    <location>
        <begin position="992"/>
        <end position="1055"/>
    </location>
</feature>
<comment type="caution">
    <text evidence="2">The sequence shown here is derived from an EMBL/GenBank/DDBJ whole genome shotgun (WGS) entry which is preliminary data.</text>
</comment>
<proteinExistence type="predicted"/>
<reference evidence="2" key="1">
    <citation type="journal article" date="2019" name="Sci. Rep.">
        <title>Draft genome of Tanacetum cinerariifolium, the natural source of mosquito coil.</title>
        <authorList>
            <person name="Yamashiro T."/>
            <person name="Shiraishi A."/>
            <person name="Satake H."/>
            <person name="Nakayama K."/>
        </authorList>
    </citation>
    <scope>NUCLEOTIDE SEQUENCE</scope>
</reference>
<name>A0A6L2L9J5_TANCI</name>
<dbReference type="GO" id="GO:0016301">
    <property type="term" value="F:kinase activity"/>
    <property type="evidence" value="ECO:0007669"/>
    <property type="project" value="UniProtKB-KW"/>
</dbReference>
<sequence>MDDDLCKPGIVHLVALLYILMLNLINEVFPHKTLEANFFEFVQTNQFAGAVSSILGIVQRYMDQRMNEAVKTKMKNPQLNQTGGPRGEEKEMSQSQQALQRRKRPGQLASLHKGPNLNKRLQTSLHQQRSQCRLLKIWKSPHIKSLKQISGLAKQTDSPSSFNELMDTPVDFSAFIINRLKVDTLTPEFLAGPTYELMKGSCKSLVELEFFLEEVYKATTDHDGTLNDVRTALDDRLKGIRMKYLPQTIWRKSEKERAATMIQAIDKQLNTRRIMRSLEKFIGGRLKLKDEGESTYFQLSQRFVIACSYLTIMYKDIMKAQVIQNGNSLKRTRRGSDRGLIILPLTTAEEHLVVQRESKARTTLLQSIPDDHIADFHYMDDARDIWNFRISETEGFHKGYDRMQKIMSQLNQLNVRPDTEEINPSATSTNKNMSYGDSLTHSSTTTYYVPSNTKTGSYRTGNVIEDVLQLLVADTEPEQQLAYKDLEQIEKLDLEEMDLKWQMAMLFVRVYKFEQKAGRKIDFDKKESARFNKQKVKEIGKKEEDSKALITVDTLVDWSNHDSGSDEVIAAKEFGMIAGCDSADVIKAGANKLYNLINGANLKEANTPGDAGEFALMGVTSEKELGWDDSAFSVFTTTSEDVEGRRTFQRFAKTDSIKAVPPPLTRDYTSLSDHTDLDESQMSYGTKSLTSCDPKSMPNDYVSCDDSDKSSEDNTNDLAFSDSAKIDSNVRTSTKEPISVQDFPSFTCNSSDKNEHSSRTSCNKHGSFNKKAGHFKKYSLSVSKLCFVCVSGTHLMQDYDFYEKQITNTTVDPTIRPQPVPTGTPKVKPVSIVPTGKLKATPVPTGRLHRPFPVATDRGCSPSVPSGTHGLSNKVFSGFGCCLTTTQQMVFNSPCLTDKKELIHHEVPTGRYVVSTGRVIVPASRYIVPTGSAIVATGSVFTTTSKDVKGRPTFHRFAKTDSMKVVPPPLIGDYTSLSDHSDLDESQMYYGTKSLTSNDPESVTNDFVSYDNNDKSSEDNTSDFASYDSSGNSSEHKPTEIESNVRTPIKEPINV</sequence>
<protein>
    <submittedName>
        <fullName evidence="2">Xylulose kinase-1</fullName>
    </submittedName>
</protein>
<keyword evidence="2" id="KW-0808">Transferase</keyword>
<feature type="compositionally biased region" description="Polar residues" evidence="1">
    <location>
        <begin position="993"/>
        <end position="1011"/>
    </location>
</feature>
<feature type="region of interest" description="Disordered" evidence="1">
    <location>
        <begin position="70"/>
        <end position="123"/>
    </location>
</feature>
<organism evidence="2">
    <name type="scientific">Tanacetum cinerariifolium</name>
    <name type="common">Dalmatian daisy</name>
    <name type="synonym">Chrysanthemum cinerariifolium</name>
    <dbReference type="NCBI Taxonomy" id="118510"/>
    <lineage>
        <taxon>Eukaryota</taxon>
        <taxon>Viridiplantae</taxon>
        <taxon>Streptophyta</taxon>
        <taxon>Embryophyta</taxon>
        <taxon>Tracheophyta</taxon>
        <taxon>Spermatophyta</taxon>
        <taxon>Magnoliopsida</taxon>
        <taxon>eudicotyledons</taxon>
        <taxon>Gunneridae</taxon>
        <taxon>Pentapetalae</taxon>
        <taxon>asterids</taxon>
        <taxon>campanulids</taxon>
        <taxon>Asterales</taxon>
        <taxon>Asteraceae</taxon>
        <taxon>Asteroideae</taxon>
        <taxon>Anthemideae</taxon>
        <taxon>Anthemidinae</taxon>
        <taxon>Tanacetum</taxon>
    </lineage>
</organism>
<gene>
    <name evidence="2" type="ORF">Tci_030471</name>
</gene>
<evidence type="ECO:0000313" key="2">
    <source>
        <dbReference type="EMBL" id="GEU58493.1"/>
    </source>
</evidence>
<dbReference type="AlphaFoldDB" id="A0A6L2L9J5"/>
<feature type="region of interest" description="Disordered" evidence="1">
    <location>
        <begin position="662"/>
        <end position="691"/>
    </location>
</feature>
<keyword evidence="2" id="KW-0418">Kinase</keyword>
<feature type="region of interest" description="Disordered" evidence="1">
    <location>
        <begin position="701"/>
        <end position="720"/>
    </location>
</feature>